<dbReference type="Proteomes" id="UP000008810">
    <property type="component" value="Chromosome 4"/>
</dbReference>
<dbReference type="InParanoid" id="A0A2K2CR33"/>
<accession>A0A2K2CR33</accession>
<reference evidence="1 2" key="1">
    <citation type="journal article" date="2010" name="Nature">
        <title>Genome sequencing and analysis of the model grass Brachypodium distachyon.</title>
        <authorList>
            <consortium name="International Brachypodium Initiative"/>
        </authorList>
    </citation>
    <scope>NUCLEOTIDE SEQUENCE [LARGE SCALE GENOMIC DNA]</scope>
    <source>
        <strain evidence="1 2">Bd21</strain>
    </source>
</reference>
<reference evidence="1" key="2">
    <citation type="submission" date="2017-06" db="EMBL/GenBank/DDBJ databases">
        <title>WGS assembly of Brachypodium distachyon.</title>
        <authorList>
            <consortium name="The International Brachypodium Initiative"/>
            <person name="Lucas S."/>
            <person name="Harmon-Smith M."/>
            <person name="Lail K."/>
            <person name="Tice H."/>
            <person name="Grimwood J."/>
            <person name="Bruce D."/>
            <person name="Barry K."/>
            <person name="Shu S."/>
            <person name="Lindquist E."/>
            <person name="Wang M."/>
            <person name="Pitluck S."/>
            <person name="Vogel J.P."/>
            <person name="Garvin D.F."/>
            <person name="Mockler T.C."/>
            <person name="Schmutz J."/>
            <person name="Rokhsar D."/>
            <person name="Bevan M.W."/>
        </authorList>
    </citation>
    <scope>NUCLEOTIDE SEQUENCE</scope>
    <source>
        <strain evidence="1">Bd21</strain>
    </source>
</reference>
<evidence type="ECO:0000313" key="3">
    <source>
        <dbReference type="Proteomes" id="UP000008810"/>
    </source>
</evidence>
<name>A0A2K2CR33_BRADI</name>
<sequence length="73" mass="8631">MREFLHVEPLRFRGARVAGACIGTWKWDMIRRQSCSPPQHRDMGVCDHLRFESFCFYTARTVLPVNRVLFFLA</sequence>
<gene>
    <name evidence="1" type="ORF">BRADI_4g28975v3</name>
</gene>
<evidence type="ECO:0000313" key="2">
    <source>
        <dbReference type="EnsemblPlants" id="PNT64463"/>
    </source>
</evidence>
<dbReference type="AlphaFoldDB" id="A0A2K2CR33"/>
<evidence type="ECO:0000313" key="1">
    <source>
        <dbReference type="EMBL" id="PNT64463.1"/>
    </source>
</evidence>
<proteinExistence type="predicted"/>
<dbReference type="EMBL" id="CM000883">
    <property type="protein sequence ID" value="PNT64463.1"/>
    <property type="molecule type" value="Genomic_DNA"/>
</dbReference>
<organism evidence="1">
    <name type="scientific">Brachypodium distachyon</name>
    <name type="common">Purple false brome</name>
    <name type="synonym">Trachynia distachya</name>
    <dbReference type="NCBI Taxonomy" id="15368"/>
    <lineage>
        <taxon>Eukaryota</taxon>
        <taxon>Viridiplantae</taxon>
        <taxon>Streptophyta</taxon>
        <taxon>Embryophyta</taxon>
        <taxon>Tracheophyta</taxon>
        <taxon>Spermatophyta</taxon>
        <taxon>Magnoliopsida</taxon>
        <taxon>Liliopsida</taxon>
        <taxon>Poales</taxon>
        <taxon>Poaceae</taxon>
        <taxon>BOP clade</taxon>
        <taxon>Pooideae</taxon>
        <taxon>Stipodae</taxon>
        <taxon>Brachypodieae</taxon>
        <taxon>Brachypodium</taxon>
    </lineage>
</organism>
<reference evidence="2" key="3">
    <citation type="submission" date="2018-08" db="UniProtKB">
        <authorList>
            <consortium name="EnsemblPlants"/>
        </authorList>
    </citation>
    <scope>IDENTIFICATION</scope>
    <source>
        <strain evidence="2">cv. Bd21</strain>
    </source>
</reference>
<protein>
    <submittedName>
        <fullName evidence="1 2">Uncharacterized protein</fullName>
    </submittedName>
</protein>
<dbReference type="EnsemblPlants" id="PNT64463">
    <property type="protein sequence ID" value="PNT64463"/>
    <property type="gene ID" value="BRADI_4g28975v3"/>
</dbReference>
<dbReference type="Gramene" id="PNT64463">
    <property type="protein sequence ID" value="PNT64463"/>
    <property type="gene ID" value="BRADI_4g28975v3"/>
</dbReference>
<keyword evidence="3" id="KW-1185">Reference proteome</keyword>